<comment type="subcellular location">
    <subcellularLocation>
        <location evidence="1">Cell membrane</location>
        <topology evidence="1">Multi-pass membrane protein</topology>
    </subcellularLocation>
</comment>
<feature type="transmembrane region" description="Helical" evidence="8">
    <location>
        <begin position="236"/>
        <end position="254"/>
    </location>
</feature>
<feature type="transmembrane region" description="Helical" evidence="8">
    <location>
        <begin position="181"/>
        <end position="201"/>
    </location>
</feature>
<dbReference type="GO" id="GO:0005886">
    <property type="term" value="C:plasma membrane"/>
    <property type="evidence" value="ECO:0007669"/>
    <property type="project" value="UniProtKB-SubCell"/>
</dbReference>
<keyword evidence="7" id="KW-0460">Magnesium</keyword>
<organism evidence="9 10">
    <name type="scientific">Anaerobacillus alkalilacustris</name>
    <dbReference type="NCBI Taxonomy" id="393763"/>
    <lineage>
        <taxon>Bacteria</taxon>
        <taxon>Bacillati</taxon>
        <taxon>Bacillota</taxon>
        <taxon>Bacilli</taxon>
        <taxon>Bacillales</taxon>
        <taxon>Bacillaceae</taxon>
        <taxon>Anaerobacillus</taxon>
    </lineage>
</organism>
<dbReference type="GO" id="GO:0044038">
    <property type="term" value="P:cell wall macromolecule biosynthetic process"/>
    <property type="evidence" value="ECO:0007669"/>
    <property type="project" value="TreeGrafter"/>
</dbReference>
<feature type="transmembrane region" description="Helical" evidence="8">
    <location>
        <begin position="157"/>
        <end position="175"/>
    </location>
</feature>
<feature type="transmembrane region" description="Helical" evidence="8">
    <location>
        <begin position="286"/>
        <end position="304"/>
    </location>
</feature>
<reference evidence="9 10" key="1">
    <citation type="submission" date="2016-10" db="EMBL/GenBank/DDBJ databases">
        <title>Draft genome sequences of four alkaliphilic bacteria belonging to the Anaerobacillus genus.</title>
        <authorList>
            <person name="Bassil N.M."/>
            <person name="Lloyd J.R."/>
        </authorList>
    </citation>
    <scope>NUCLEOTIDE SEQUENCE [LARGE SCALE GENOMIC DNA]</scope>
    <source>
        <strain evidence="9 10">DSM 18345</strain>
    </source>
</reference>
<proteinExistence type="predicted"/>
<feature type="transmembrane region" description="Helical" evidence="8">
    <location>
        <begin position="48"/>
        <end position="64"/>
    </location>
</feature>
<evidence type="ECO:0000313" key="9">
    <source>
        <dbReference type="EMBL" id="OIJ11716.1"/>
    </source>
</evidence>
<protein>
    <submittedName>
        <fullName evidence="9">Undecaprenyl-phosphate alpha-N-acetylglucosaminyl 1-phosphate transferase</fullName>
    </submittedName>
</protein>
<comment type="cofactor">
    <cofactor evidence="7">
        <name>Mg(2+)</name>
        <dbReference type="ChEBI" id="CHEBI:18420"/>
    </cofactor>
</comment>
<dbReference type="GO" id="GO:0016780">
    <property type="term" value="F:phosphotransferase activity, for other substituted phosphate groups"/>
    <property type="evidence" value="ECO:0007669"/>
    <property type="project" value="InterPro"/>
</dbReference>
<dbReference type="EMBL" id="MLQR01000036">
    <property type="protein sequence ID" value="OIJ11716.1"/>
    <property type="molecule type" value="Genomic_DNA"/>
</dbReference>
<evidence type="ECO:0000256" key="4">
    <source>
        <dbReference type="ARBA" id="ARBA00022692"/>
    </source>
</evidence>
<dbReference type="PROSITE" id="PS01348">
    <property type="entry name" value="MRAY_2"/>
    <property type="match status" value="1"/>
</dbReference>
<feature type="binding site" evidence="7">
    <location>
        <position position="149"/>
    </location>
    <ligand>
        <name>Mg(2+)</name>
        <dbReference type="ChEBI" id="CHEBI:18420"/>
    </ligand>
</feature>
<dbReference type="RefSeq" id="WP_071310395.1">
    <property type="nucleotide sequence ID" value="NZ_MLQR01000036.1"/>
</dbReference>
<dbReference type="GO" id="GO:0009103">
    <property type="term" value="P:lipopolysaccharide biosynthetic process"/>
    <property type="evidence" value="ECO:0007669"/>
    <property type="project" value="TreeGrafter"/>
</dbReference>
<feature type="transmembrane region" description="Helical" evidence="8">
    <location>
        <begin position="132"/>
        <end position="150"/>
    </location>
</feature>
<evidence type="ECO:0000256" key="6">
    <source>
        <dbReference type="ARBA" id="ARBA00023136"/>
    </source>
</evidence>
<dbReference type="InterPro" id="IPR018480">
    <property type="entry name" value="PNAcMuramoyl-5peptid_Trfase_CS"/>
</dbReference>
<dbReference type="OrthoDB" id="9783652at2"/>
<dbReference type="InterPro" id="IPR000715">
    <property type="entry name" value="Glycosyl_transferase_4"/>
</dbReference>
<dbReference type="Pfam" id="PF00953">
    <property type="entry name" value="Glycos_transf_4"/>
    <property type="match status" value="1"/>
</dbReference>
<evidence type="ECO:0000256" key="8">
    <source>
        <dbReference type="SAM" id="Phobius"/>
    </source>
</evidence>
<dbReference type="AlphaFoldDB" id="A0A1S2LH62"/>
<evidence type="ECO:0000256" key="7">
    <source>
        <dbReference type="PIRSR" id="PIRSR600715-1"/>
    </source>
</evidence>
<name>A0A1S2LH62_9BACI</name>
<keyword evidence="7" id="KW-0479">Metal-binding</keyword>
<dbReference type="CDD" id="cd06853">
    <property type="entry name" value="GT_WecA_like"/>
    <property type="match status" value="1"/>
</dbReference>
<feature type="transmembrane region" description="Helical" evidence="8">
    <location>
        <begin position="6"/>
        <end position="27"/>
    </location>
</feature>
<accession>A0A1S2LH62</accession>
<comment type="caution">
    <text evidence="9">The sequence shown here is derived from an EMBL/GenBank/DDBJ whole genome shotgun (WGS) entry which is preliminary data.</text>
</comment>
<dbReference type="PANTHER" id="PTHR22926:SF3">
    <property type="entry name" value="UNDECAPRENYL-PHOSPHATE ALPHA-N-ACETYLGLUCOSAMINYL 1-PHOSPHATE TRANSFERASE"/>
    <property type="match status" value="1"/>
</dbReference>
<keyword evidence="10" id="KW-1185">Reference proteome</keyword>
<sequence>MSLYIVGFLISLVVSLCSVPFVKKIALKFGIVDQPNQRKIHMTQMPRLGGLAIILGFLVGFMYVSPTNPYLMPIFLGACIIIVIGVLDDKFNLTYKIKLAGQVAAAAIVVFSGLTVEFIYLPMLHRVELGMLEYIFTMLWIIGITNAVNLIDGLDGLASGVSTIALAAILFMAIINGQVFVATVTLLLMASTLGFLVFNFYPAKIFMGDTGSLFLGYFISIISILGFFKSFTLVSFIIPVLILSIPIFDTYFAIIRRLLNKQKLTSPDRSHLHHCLLQLGFSHRTTVLIIYGMGAFFGISAIIFSNTTLWVSFLIIGLLLLFVHITAELIGLIGQKKPFITMIKRLTSRS</sequence>
<evidence type="ECO:0000256" key="3">
    <source>
        <dbReference type="ARBA" id="ARBA00022679"/>
    </source>
</evidence>
<dbReference type="Proteomes" id="UP000179524">
    <property type="component" value="Unassembled WGS sequence"/>
</dbReference>
<feature type="transmembrane region" description="Helical" evidence="8">
    <location>
        <begin position="99"/>
        <end position="120"/>
    </location>
</feature>
<evidence type="ECO:0000313" key="10">
    <source>
        <dbReference type="Proteomes" id="UP000179524"/>
    </source>
</evidence>
<dbReference type="PANTHER" id="PTHR22926">
    <property type="entry name" value="PHOSPHO-N-ACETYLMURAMOYL-PENTAPEPTIDE-TRANSFERASE"/>
    <property type="match status" value="1"/>
</dbReference>
<feature type="transmembrane region" description="Helical" evidence="8">
    <location>
        <begin position="310"/>
        <end position="334"/>
    </location>
</feature>
<dbReference type="GO" id="GO:0071555">
    <property type="term" value="P:cell wall organization"/>
    <property type="evidence" value="ECO:0007669"/>
    <property type="project" value="TreeGrafter"/>
</dbReference>
<keyword evidence="4 8" id="KW-0812">Transmembrane</keyword>
<keyword evidence="3 9" id="KW-0808">Transferase</keyword>
<feature type="binding site" evidence="7">
    <location>
        <position position="209"/>
    </location>
    <ligand>
        <name>Mg(2+)</name>
        <dbReference type="ChEBI" id="CHEBI:18420"/>
    </ligand>
</feature>
<evidence type="ECO:0000256" key="1">
    <source>
        <dbReference type="ARBA" id="ARBA00004651"/>
    </source>
</evidence>
<feature type="transmembrane region" description="Helical" evidence="8">
    <location>
        <begin position="70"/>
        <end position="87"/>
    </location>
</feature>
<evidence type="ECO:0000256" key="2">
    <source>
        <dbReference type="ARBA" id="ARBA00022475"/>
    </source>
</evidence>
<keyword evidence="5 8" id="KW-1133">Transmembrane helix</keyword>
<gene>
    <name evidence="9" type="ORF">BKP37_14825</name>
</gene>
<keyword evidence="6 8" id="KW-0472">Membrane</keyword>
<feature type="transmembrane region" description="Helical" evidence="8">
    <location>
        <begin position="213"/>
        <end position="230"/>
    </location>
</feature>
<evidence type="ECO:0000256" key="5">
    <source>
        <dbReference type="ARBA" id="ARBA00022989"/>
    </source>
</evidence>
<keyword evidence="2" id="KW-1003">Cell membrane</keyword>
<dbReference type="GO" id="GO:0046872">
    <property type="term" value="F:metal ion binding"/>
    <property type="evidence" value="ECO:0007669"/>
    <property type="project" value="UniProtKB-KW"/>
</dbReference>